<dbReference type="PANTHER" id="PTHR30572">
    <property type="entry name" value="MEMBRANE COMPONENT OF TRANSPORTER-RELATED"/>
    <property type="match status" value="1"/>
</dbReference>
<dbReference type="Pfam" id="PF12704">
    <property type="entry name" value="MacB_PCD"/>
    <property type="match status" value="1"/>
</dbReference>
<proteinExistence type="inferred from homology"/>
<evidence type="ECO:0000256" key="1">
    <source>
        <dbReference type="ARBA" id="ARBA00004651"/>
    </source>
</evidence>
<reference evidence="10 11" key="1">
    <citation type="submission" date="2016-10" db="EMBL/GenBank/DDBJ databases">
        <authorList>
            <person name="Varghese N."/>
            <person name="Submissions S."/>
        </authorList>
    </citation>
    <scope>NUCLEOTIDE SEQUENCE [LARGE SCALE GENOMIC DNA]</scope>
    <source>
        <strain evidence="10 11">DSM 11449</strain>
    </source>
</reference>
<name>A0A1H2WIV6_9FLAO</name>
<evidence type="ECO:0000256" key="3">
    <source>
        <dbReference type="ARBA" id="ARBA00022692"/>
    </source>
</evidence>
<dbReference type="RefSeq" id="WP_016420739.1">
    <property type="nucleotide sequence ID" value="NZ_FNND01000004.1"/>
</dbReference>
<dbReference type="GeneID" id="85017373"/>
<dbReference type="InterPro" id="IPR003838">
    <property type="entry name" value="ABC3_permease_C"/>
</dbReference>
<protein>
    <submittedName>
        <fullName evidence="10">Putative ABC transport system permease protein</fullName>
    </submittedName>
</protein>
<dbReference type="Pfam" id="PF02687">
    <property type="entry name" value="FtsX"/>
    <property type="match status" value="1"/>
</dbReference>
<evidence type="ECO:0000259" key="8">
    <source>
        <dbReference type="Pfam" id="PF02687"/>
    </source>
</evidence>
<dbReference type="EMBL" id="FNND01000004">
    <property type="protein sequence ID" value="SDW80457.1"/>
    <property type="molecule type" value="Genomic_DNA"/>
</dbReference>
<evidence type="ECO:0000256" key="2">
    <source>
        <dbReference type="ARBA" id="ARBA00022475"/>
    </source>
</evidence>
<feature type="domain" description="ABC3 transporter permease C-terminal" evidence="8">
    <location>
        <begin position="283"/>
        <end position="404"/>
    </location>
</feature>
<dbReference type="AlphaFoldDB" id="A0A1H2WIV6"/>
<feature type="transmembrane region" description="Helical" evidence="7">
    <location>
        <begin position="279"/>
        <end position="304"/>
    </location>
</feature>
<keyword evidence="3 7" id="KW-0812">Transmembrane</keyword>
<evidence type="ECO:0000313" key="11">
    <source>
        <dbReference type="Proteomes" id="UP000182771"/>
    </source>
</evidence>
<dbReference type="InterPro" id="IPR025857">
    <property type="entry name" value="MacB_PCD"/>
</dbReference>
<dbReference type="OrthoDB" id="9770036at2"/>
<feature type="transmembrane region" description="Helical" evidence="7">
    <location>
        <begin position="20"/>
        <end position="39"/>
    </location>
</feature>
<dbReference type="PANTHER" id="PTHR30572:SF4">
    <property type="entry name" value="ABC TRANSPORTER PERMEASE YTRF"/>
    <property type="match status" value="1"/>
</dbReference>
<comment type="similarity">
    <text evidence="6">Belongs to the ABC-4 integral membrane protein family.</text>
</comment>
<keyword evidence="4 7" id="KW-1133">Transmembrane helix</keyword>
<organism evidence="10 11">
    <name type="scientific">Capnocytophaga granulosa</name>
    <dbReference type="NCBI Taxonomy" id="45242"/>
    <lineage>
        <taxon>Bacteria</taxon>
        <taxon>Pseudomonadati</taxon>
        <taxon>Bacteroidota</taxon>
        <taxon>Flavobacteriia</taxon>
        <taxon>Flavobacteriales</taxon>
        <taxon>Flavobacteriaceae</taxon>
        <taxon>Capnocytophaga</taxon>
    </lineage>
</organism>
<evidence type="ECO:0000259" key="9">
    <source>
        <dbReference type="Pfam" id="PF12704"/>
    </source>
</evidence>
<comment type="subcellular location">
    <subcellularLocation>
        <location evidence="1">Cell membrane</location>
        <topology evidence="1">Multi-pass membrane protein</topology>
    </subcellularLocation>
</comment>
<accession>A0A1H2WIV6</accession>
<keyword evidence="5 7" id="KW-0472">Membrane</keyword>
<dbReference type="GO" id="GO:0022857">
    <property type="term" value="F:transmembrane transporter activity"/>
    <property type="evidence" value="ECO:0007669"/>
    <property type="project" value="TreeGrafter"/>
</dbReference>
<dbReference type="InterPro" id="IPR050250">
    <property type="entry name" value="Macrolide_Exporter_MacB"/>
</dbReference>
<keyword evidence="11" id="KW-1185">Reference proteome</keyword>
<dbReference type="GO" id="GO:0005886">
    <property type="term" value="C:plasma membrane"/>
    <property type="evidence" value="ECO:0007669"/>
    <property type="project" value="UniProtKB-SubCell"/>
</dbReference>
<sequence length="414" mass="46296">METLREIIHSIKQNKVRTFMSGFGIMWGIFILVLLLGIGKGVEYGVQDLLKSFASKSIFVWGGETSMKYKNMQEGRRIFFDKYLLEDIKRRFPEIGGLSPRTSVSKNAIFGKRNYYTTVTGLTHEYWSFSNFKMIEGSRPFNLMDDKKARNVAIIGKKVATKLFLNDNPLDKLIDVGGVYYRVIGVMKNDDMVSQRVESDIFVPFPSFTCNIEDAPNMSTFALYLRDDAQISVPDFKVKITSYLARNLRFDESDPNAVYVRAFEEEISSVNSIFTGISVFIWIVGLCFLISGMVSVTNILFIVVKERTNEFGLRMAIGATPYHITIQVLLEALMITLASGLLGMFLGVGVLKLVNMVLAASGGMGLLKTTEIDMGIALMAVFIMVLSGIFAGTFPARKAAKIEPVAAMRYENRG</sequence>
<evidence type="ECO:0000256" key="4">
    <source>
        <dbReference type="ARBA" id="ARBA00022989"/>
    </source>
</evidence>
<evidence type="ECO:0000256" key="5">
    <source>
        <dbReference type="ARBA" id="ARBA00023136"/>
    </source>
</evidence>
<evidence type="ECO:0000256" key="6">
    <source>
        <dbReference type="ARBA" id="ARBA00038076"/>
    </source>
</evidence>
<feature type="transmembrane region" description="Helical" evidence="7">
    <location>
        <begin position="324"/>
        <end position="354"/>
    </location>
</feature>
<evidence type="ECO:0000256" key="7">
    <source>
        <dbReference type="SAM" id="Phobius"/>
    </source>
</evidence>
<keyword evidence="2" id="KW-1003">Cell membrane</keyword>
<dbReference type="Proteomes" id="UP000182771">
    <property type="component" value="Unassembled WGS sequence"/>
</dbReference>
<gene>
    <name evidence="10" type="ORF">SAMN05444420_104105</name>
</gene>
<evidence type="ECO:0000313" key="10">
    <source>
        <dbReference type="EMBL" id="SDW80457.1"/>
    </source>
</evidence>
<feature type="domain" description="MacB-like periplasmic core" evidence="9">
    <location>
        <begin position="18"/>
        <end position="230"/>
    </location>
</feature>
<feature type="transmembrane region" description="Helical" evidence="7">
    <location>
        <begin position="374"/>
        <end position="394"/>
    </location>
</feature>
<comment type="caution">
    <text evidence="10">The sequence shown here is derived from an EMBL/GenBank/DDBJ whole genome shotgun (WGS) entry which is preliminary data.</text>
</comment>